<dbReference type="EMBL" id="JACZHT010000004">
    <property type="protein sequence ID" value="MBE1237221.1"/>
    <property type="molecule type" value="Genomic_DNA"/>
</dbReference>
<evidence type="ECO:0000313" key="2">
    <source>
        <dbReference type="Proteomes" id="UP000631034"/>
    </source>
</evidence>
<keyword evidence="2" id="KW-1185">Reference proteome</keyword>
<dbReference type="Proteomes" id="UP000631034">
    <property type="component" value="Unassembled WGS sequence"/>
</dbReference>
<name>A0A8J6YJ22_9PROT</name>
<accession>A0A8J6YJ22</accession>
<organism evidence="1 2">
    <name type="scientific">Phaeovibrio sulfidiphilus</name>
    <dbReference type="NCBI Taxonomy" id="1220600"/>
    <lineage>
        <taxon>Bacteria</taxon>
        <taxon>Pseudomonadati</taxon>
        <taxon>Pseudomonadota</taxon>
        <taxon>Alphaproteobacteria</taxon>
        <taxon>Rhodospirillales</taxon>
        <taxon>Rhodospirillaceae</taxon>
        <taxon>Phaeovibrio</taxon>
    </lineage>
</organism>
<gene>
    <name evidence="1" type="ORF">IHV25_06120</name>
</gene>
<dbReference type="AlphaFoldDB" id="A0A8J6YJ22"/>
<protein>
    <submittedName>
        <fullName evidence="1">Uncharacterized protein</fullName>
    </submittedName>
</protein>
<sequence length="137" mass="15257">MGNKLLDAVKKYNEADKLKTGGTSLMLSPKEMLVWSVCRLFDGWKAVGFNGKPIRYEKGSRLQMLVEALINDVVQLVIEEDAFPRPPKPVVGAAAEQNYGDTVVADQWRNIGPAYFKYRSRMEGGIAAHVIPFVDRG</sequence>
<comment type="caution">
    <text evidence="1">The sequence shown here is derived from an EMBL/GenBank/DDBJ whole genome shotgun (WGS) entry which is preliminary data.</text>
</comment>
<proteinExistence type="predicted"/>
<evidence type="ECO:0000313" key="1">
    <source>
        <dbReference type="EMBL" id="MBE1237221.1"/>
    </source>
</evidence>
<reference evidence="1" key="1">
    <citation type="submission" date="2020-10" db="EMBL/GenBank/DDBJ databases">
        <title>Genome sequence of the unusual species of purple photosynthetic bacteria, Phaeovibrio sulfidiphilus DSM 23193, type strain.</title>
        <authorList>
            <person name="Kyndt J.A."/>
            <person name="Meyer T.E."/>
        </authorList>
    </citation>
    <scope>NUCLEOTIDE SEQUENCE</scope>
    <source>
        <strain evidence="1">DSM 23193</strain>
    </source>
</reference>
<dbReference type="RefSeq" id="WP_192534236.1">
    <property type="nucleotide sequence ID" value="NZ_JACZHT010000004.1"/>
</dbReference>